<protein>
    <submittedName>
        <fullName evidence="1">Uncharacterized protein</fullName>
    </submittedName>
</protein>
<accession>A0A0D0U9E6</accession>
<name>A0A0D0U9E6_CRYGA</name>
<organism evidence="1">
    <name type="scientific">Cryptococcus bacillisporus CA1280</name>
    <dbReference type="NCBI Taxonomy" id="1296109"/>
    <lineage>
        <taxon>Eukaryota</taxon>
        <taxon>Fungi</taxon>
        <taxon>Dikarya</taxon>
        <taxon>Basidiomycota</taxon>
        <taxon>Agaricomycotina</taxon>
        <taxon>Tremellomycetes</taxon>
        <taxon>Tremellales</taxon>
        <taxon>Cryptococcaceae</taxon>
        <taxon>Cryptococcus</taxon>
        <taxon>Cryptococcus gattii species complex</taxon>
    </lineage>
</organism>
<gene>
    <name evidence="1" type="ORF">I312_05871</name>
</gene>
<dbReference type="HOGENOM" id="CLU_1053816_0_0_1"/>
<dbReference type="EMBL" id="KN847993">
    <property type="protein sequence ID" value="KIR44898.1"/>
    <property type="molecule type" value="Genomic_DNA"/>
</dbReference>
<sequence>MSREHIETAVDALHLGRRVMDGWDIGPDRDELKYEKGGRAARGRRVKGRVIWLAPLDGLWPIGYRGEEVRGFASYIPEPHSLHEESVQVPPSRSLYHPLTIPPTPSPSSTNPSIAAPALASHSSIVSRFLTFRCVRAIQEVYFRPDLERYMTEHHSGIWEKVPRFTCHLPAYRCCSACEASHLSLVQVRGMIGQGTEVREEDQKIKVQRLKPLPSPEEAILRQVAGKAAFKSSRRRRIAMSSAGVAQVFSQLKAPEEFEHASLKGGIALDDTWEALPELFNAGVAAVGEKRFRRAMEKVRAENLLLELAKDDPS</sequence>
<dbReference type="AlphaFoldDB" id="A0A0D0U9E6"/>
<proteinExistence type="predicted"/>
<evidence type="ECO:0000313" key="1">
    <source>
        <dbReference type="EMBL" id="KIR44898.1"/>
    </source>
</evidence>
<dbReference type="OrthoDB" id="10571306at2759"/>
<reference evidence="1" key="1">
    <citation type="submission" date="2015-01" db="EMBL/GenBank/DDBJ databases">
        <title>The Genome Sequence of Cryptococcus gattii CA1280.</title>
        <authorList>
            <consortium name="The Broad Institute Genomics Platform"/>
            <person name="Cuomo C."/>
            <person name="Litvintseva A."/>
            <person name="Chen Y."/>
            <person name="Heitman J."/>
            <person name="Sun S."/>
            <person name="Springer D."/>
            <person name="Dromer F."/>
            <person name="Young S."/>
            <person name="Zeng Q."/>
            <person name="Gargeya S."/>
            <person name="Abouelleil A."/>
            <person name="Alvarado L."/>
            <person name="Chapman S.B."/>
            <person name="Gainer-Dewar J."/>
            <person name="Goldberg J."/>
            <person name="Griggs A."/>
            <person name="Gujja S."/>
            <person name="Hansen M."/>
            <person name="Howarth C."/>
            <person name="Imamovic A."/>
            <person name="Larimer J."/>
            <person name="Murphy C."/>
            <person name="Naylor J."/>
            <person name="Pearson M."/>
            <person name="Priest M."/>
            <person name="Roberts A."/>
            <person name="Saif S."/>
            <person name="Shea T."/>
            <person name="Sykes S."/>
            <person name="Wortman J."/>
            <person name="Nusbaum C."/>
            <person name="Birren B."/>
        </authorList>
    </citation>
    <scope>NUCLEOTIDE SEQUENCE [LARGE SCALE GENOMIC DNA]</scope>
    <source>
        <strain evidence="1">CA1280</strain>
    </source>
</reference>